<evidence type="ECO:0000313" key="4">
    <source>
        <dbReference type="EMBL" id="PWN87455.1"/>
    </source>
</evidence>
<feature type="region of interest" description="Disordered" evidence="1">
    <location>
        <begin position="415"/>
        <end position="494"/>
    </location>
</feature>
<sequence>MVQRLILSALTALWLAAFPALASLPFDVSYPRQCTPLNVTWTPSSAGYPYTVYIMAVGGAIQSYTINKDYQPNSDKITFQYLVPQPGSTFSSFVVAVADNQGNGNSTNVLPINVGGNSSSSCGAFSGTTQWTYAADSQTGTIGDRPQCGTVKYYPVSPPFRGTSPFSITLVPLGSTPVTVSIPQSSTQNESYFVYNSTVPFKSGTQYYQFLSDAQGGGSGGGSPIYTVSDGSDSSCLRSSYQLPDMLNSRAMPSGITTASFSNMAGAISNEDGASSGSIPSSGDSSSSGGSGTNVGGLVGGIIGAVVGVGAILLLVAFFLLYRRRQKRKRDAARKEEPQFVDLDGDDDEAGTLGILPASRRRRQNQGVSQSYNVSPFTYEQAAQHSPEPHEGGPSSYYDMPATGFAPYSLSRPGSIAASASEGRQPGAVSPGSTYPPGPASFHPHAGVPSMGPGSTSYLGSNGIGSDPSDAGMEIMPANSASTHPSGPGSVSNQGAYRLRTRNEAGAASTSAEAGPLPQKGQLAEDLAHDDAHRRYMMHADAGPVPQPGAHGHGDVEELPPNYGEWSGQTPSAAAPQGEPRQQ</sequence>
<dbReference type="STRING" id="215250.A0A316YIB7"/>
<feature type="transmembrane region" description="Helical" evidence="2">
    <location>
        <begin position="295"/>
        <end position="322"/>
    </location>
</feature>
<accession>A0A316YIB7</accession>
<keyword evidence="2" id="KW-1133">Transmembrane helix</keyword>
<dbReference type="InParanoid" id="A0A316YIB7"/>
<keyword evidence="2" id="KW-0472">Membrane</keyword>
<dbReference type="RefSeq" id="XP_025374653.1">
    <property type="nucleotide sequence ID" value="XM_025522748.1"/>
</dbReference>
<name>A0A316YIB7_9BASI</name>
<protein>
    <recommendedName>
        <fullName evidence="6">Fibronectin type-III domain-containing protein</fullName>
    </recommendedName>
</protein>
<dbReference type="Proteomes" id="UP000245768">
    <property type="component" value="Unassembled WGS sequence"/>
</dbReference>
<feature type="compositionally biased region" description="Polar residues" evidence="1">
    <location>
        <begin position="365"/>
        <end position="384"/>
    </location>
</feature>
<feature type="compositionally biased region" description="Polar residues" evidence="1">
    <location>
        <begin position="479"/>
        <end position="494"/>
    </location>
</feature>
<feature type="compositionally biased region" description="Low complexity" evidence="1">
    <location>
        <begin position="273"/>
        <end position="288"/>
    </location>
</feature>
<evidence type="ECO:0008006" key="6">
    <source>
        <dbReference type="Google" id="ProtNLM"/>
    </source>
</evidence>
<keyword evidence="5" id="KW-1185">Reference proteome</keyword>
<dbReference type="CDD" id="cd12087">
    <property type="entry name" value="TM_EGFR-like"/>
    <property type="match status" value="1"/>
</dbReference>
<evidence type="ECO:0000256" key="3">
    <source>
        <dbReference type="SAM" id="SignalP"/>
    </source>
</evidence>
<proteinExistence type="predicted"/>
<feature type="region of interest" description="Disordered" evidence="1">
    <location>
        <begin position="536"/>
        <end position="583"/>
    </location>
</feature>
<feature type="chain" id="PRO_5016366962" description="Fibronectin type-III domain-containing protein" evidence="3">
    <location>
        <begin position="23"/>
        <end position="583"/>
    </location>
</feature>
<evidence type="ECO:0000313" key="5">
    <source>
        <dbReference type="Proteomes" id="UP000245768"/>
    </source>
</evidence>
<feature type="signal peptide" evidence="3">
    <location>
        <begin position="1"/>
        <end position="22"/>
    </location>
</feature>
<evidence type="ECO:0000256" key="2">
    <source>
        <dbReference type="SAM" id="Phobius"/>
    </source>
</evidence>
<evidence type="ECO:0000256" key="1">
    <source>
        <dbReference type="SAM" id="MobiDB-lite"/>
    </source>
</evidence>
<reference evidence="4 5" key="1">
    <citation type="journal article" date="2018" name="Mol. Biol. Evol.">
        <title>Broad Genomic Sampling Reveals a Smut Pathogenic Ancestry of the Fungal Clade Ustilaginomycotina.</title>
        <authorList>
            <person name="Kijpornyongpan T."/>
            <person name="Mondo S.J."/>
            <person name="Barry K."/>
            <person name="Sandor L."/>
            <person name="Lee J."/>
            <person name="Lipzen A."/>
            <person name="Pangilinan J."/>
            <person name="LaButti K."/>
            <person name="Hainaut M."/>
            <person name="Henrissat B."/>
            <person name="Grigoriev I.V."/>
            <person name="Spatafora J.W."/>
            <person name="Aime M.C."/>
        </authorList>
    </citation>
    <scope>NUCLEOTIDE SEQUENCE [LARGE SCALE GENOMIC DNA]</scope>
    <source>
        <strain evidence="4 5">MCA 4198</strain>
    </source>
</reference>
<gene>
    <name evidence="4" type="ORF">FA10DRAFT_269408</name>
</gene>
<dbReference type="GeneID" id="37044664"/>
<keyword evidence="2" id="KW-0812">Transmembrane</keyword>
<feature type="region of interest" description="Disordered" evidence="1">
    <location>
        <begin position="329"/>
        <end position="399"/>
    </location>
</feature>
<keyword evidence="3" id="KW-0732">Signal</keyword>
<dbReference type="AlphaFoldDB" id="A0A316YIB7"/>
<feature type="region of interest" description="Disordered" evidence="1">
    <location>
        <begin position="272"/>
        <end position="291"/>
    </location>
</feature>
<dbReference type="OrthoDB" id="3350153at2759"/>
<dbReference type="EMBL" id="KZ819640">
    <property type="protein sequence ID" value="PWN87455.1"/>
    <property type="molecule type" value="Genomic_DNA"/>
</dbReference>
<organism evidence="4 5">
    <name type="scientific">Acaromyces ingoldii</name>
    <dbReference type="NCBI Taxonomy" id="215250"/>
    <lineage>
        <taxon>Eukaryota</taxon>
        <taxon>Fungi</taxon>
        <taxon>Dikarya</taxon>
        <taxon>Basidiomycota</taxon>
        <taxon>Ustilaginomycotina</taxon>
        <taxon>Exobasidiomycetes</taxon>
        <taxon>Exobasidiales</taxon>
        <taxon>Cryptobasidiaceae</taxon>
        <taxon>Acaromyces</taxon>
    </lineage>
</organism>